<keyword evidence="4" id="KW-0732">Signal</keyword>
<keyword evidence="6" id="KW-1185">Reference proteome</keyword>
<dbReference type="PROSITE" id="PS00330">
    <property type="entry name" value="HEMOLYSIN_CALCIUM"/>
    <property type="match status" value="3"/>
</dbReference>
<organism evidence="5 6">
    <name type="scientific">Actinoplanes friuliensis DSM 7358</name>
    <dbReference type="NCBI Taxonomy" id="1246995"/>
    <lineage>
        <taxon>Bacteria</taxon>
        <taxon>Bacillati</taxon>
        <taxon>Actinomycetota</taxon>
        <taxon>Actinomycetes</taxon>
        <taxon>Micromonosporales</taxon>
        <taxon>Micromonosporaceae</taxon>
        <taxon>Actinoplanes</taxon>
    </lineage>
</organism>
<dbReference type="GO" id="GO:0005576">
    <property type="term" value="C:extracellular region"/>
    <property type="evidence" value="ECO:0007669"/>
    <property type="project" value="UniProtKB-SubCell"/>
</dbReference>
<evidence type="ECO:0000256" key="3">
    <source>
        <dbReference type="SAM" id="MobiDB-lite"/>
    </source>
</evidence>
<gene>
    <name evidence="5" type="ORF">AFR_03680</name>
</gene>
<evidence type="ECO:0000256" key="1">
    <source>
        <dbReference type="ARBA" id="ARBA00004613"/>
    </source>
</evidence>
<sequence>MGLTLLTTIALGGLAVTPAEAAGSGTASVSGSTVVQYKAAGGKQNKVVVTRSGRTVTIDDRVAVKAGKGCKKVKGDKTRVKCTTKKTPTRVRVYTYDRNDSIVNNTDVRMTADGGTAADRITGGSRGDRLYGGNGNDTVWGRGGNDTIDGQTGNDVVHAGDGDDTVEDAAGKSSGNDKLYGDNGSDRLVALVGNDKLYGGAGSDLLWGGPGRDRLEGGSGDDVLQGDECSQGSSVAKCVSADVLLGGPGTDLADYSESVKAITVDLDGASGDDGQPGEHDTVGSDVENLTGGLGNDHLTGNKAANQITGLTGTDTIRGGAGNDSLYGMDLWDVSLGAAKDGHDTLYGEAGDDQLYGLDDERNISDRLDGGPNGPAGDQCQARKYDTRVNCEH</sequence>
<accession>U5VTG3</accession>
<evidence type="ECO:0000256" key="2">
    <source>
        <dbReference type="ARBA" id="ARBA00022525"/>
    </source>
</evidence>
<evidence type="ECO:0008006" key="7">
    <source>
        <dbReference type="Google" id="ProtNLM"/>
    </source>
</evidence>
<dbReference type="InterPro" id="IPR001343">
    <property type="entry name" value="Hemolysn_Ca-bd"/>
</dbReference>
<dbReference type="Gene3D" id="2.150.10.10">
    <property type="entry name" value="Serralysin-like metalloprotease, C-terminal"/>
    <property type="match status" value="2"/>
</dbReference>
<dbReference type="EMBL" id="CP006272">
    <property type="protein sequence ID" value="AGZ39025.1"/>
    <property type="molecule type" value="Genomic_DNA"/>
</dbReference>
<feature type="region of interest" description="Disordered" evidence="3">
    <location>
        <begin position="127"/>
        <end position="178"/>
    </location>
</feature>
<comment type="subcellular location">
    <subcellularLocation>
        <location evidence="1">Secreted</location>
    </subcellularLocation>
</comment>
<dbReference type="PRINTS" id="PR00313">
    <property type="entry name" value="CABNDNGRPT"/>
</dbReference>
<evidence type="ECO:0000313" key="6">
    <source>
        <dbReference type="Proteomes" id="UP000017746"/>
    </source>
</evidence>
<evidence type="ECO:0000256" key="4">
    <source>
        <dbReference type="SAM" id="SignalP"/>
    </source>
</evidence>
<dbReference type="PATRIC" id="fig|1246995.3.peg.741"/>
<feature type="chain" id="PRO_5004665310" description="Hemolysin type calcium-binding protein" evidence="4">
    <location>
        <begin position="22"/>
        <end position="392"/>
    </location>
</feature>
<dbReference type="Proteomes" id="UP000017746">
    <property type="component" value="Chromosome"/>
</dbReference>
<dbReference type="KEGG" id="afs:AFR_03680"/>
<dbReference type="GO" id="GO:0005509">
    <property type="term" value="F:calcium ion binding"/>
    <property type="evidence" value="ECO:0007669"/>
    <property type="project" value="InterPro"/>
</dbReference>
<dbReference type="PANTHER" id="PTHR38340">
    <property type="entry name" value="S-LAYER PROTEIN"/>
    <property type="match status" value="1"/>
</dbReference>
<dbReference type="InterPro" id="IPR011049">
    <property type="entry name" value="Serralysin-like_metalloprot_C"/>
</dbReference>
<protein>
    <recommendedName>
        <fullName evidence="7">Hemolysin type calcium-binding protein</fullName>
    </recommendedName>
</protein>
<keyword evidence="2" id="KW-0964">Secreted</keyword>
<dbReference type="HOGENOM" id="CLU_042624_0_0_11"/>
<evidence type="ECO:0000313" key="5">
    <source>
        <dbReference type="EMBL" id="AGZ39025.1"/>
    </source>
</evidence>
<proteinExistence type="predicted"/>
<name>U5VTG3_9ACTN</name>
<dbReference type="STRING" id="1246995.AFR_03680"/>
<dbReference type="PANTHER" id="PTHR38340:SF1">
    <property type="entry name" value="S-LAYER PROTEIN"/>
    <property type="match status" value="1"/>
</dbReference>
<dbReference type="InterPro" id="IPR050557">
    <property type="entry name" value="RTX_toxin/Mannuronan_C5-epim"/>
</dbReference>
<dbReference type="eggNOG" id="COG2931">
    <property type="taxonomic scope" value="Bacteria"/>
</dbReference>
<dbReference type="InterPro" id="IPR018511">
    <property type="entry name" value="Hemolysin-typ_Ca-bd_CS"/>
</dbReference>
<dbReference type="SUPFAM" id="SSF51120">
    <property type="entry name" value="beta-Roll"/>
    <property type="match status" value="3"/>
</dbReference>
<feature type="signal peptide" evidence="4">
    <location>
        <begin position="1"/>
        <end position="21"/>
    </location>
</feature>
<dbReference type="Pfam" id="PF00353">
    <property type="entry name" value="HemolysinCabind"/>
    <property type="match status" value="4"/>
</dbReference>
<reference evidence="5 6" key="1">
    <citation type="journal article" date="2014" name="J. Biotechnol.">
        <title>Complete genome sequence of the actinobacterium Actinoplanes friuliensis HAG 010964, producer of the lipopeptide antibiotic friulimycin.</title>
        <authorList>
            <person name="Ruckert C."/>
            <person name="Szczepanowski R."/>
            <person name="Albersmeier A."/>
            <person name="Goesmann A."/>
            <person name="Fischer N."/>
            <person name="Steinkamper A."/>
            <person name="Puhler A."/>
            <person name="Biener R."/>
            <person name="Schwartz D."/>
            <person name="Kalinowski J."/>
        </authorList>
    </citation>
    <scope>NUCLEOTIDE SEQUENCE [LARGE SCALE GENOMIC DNA]</scope>
    <source>
        <strain evidence="5 6">DSM 7358</strain>
    </source>
</reference>
<dbReference type="AlphaFoldDB" id="U5VTG3"/>